<accession>A0AB35XC74</accession>
<evidence type="ECO:0000256" key="1">
    <source>
        <dbReference type="SAM" id="MobiDB-lite"/>
    </source>
</evidence>
<dbReference type="Pfam" id="PF10748">
    <property type="entry name" value="HofP"/>
    <property type="match status" value="1"/>
</dbReference>
<name>A0AB35XC74_9ENTR</name>
<feature type="region of interest" description="Disordered" evidence="1">
    <location>
        <begin position="97"/>
        <end position="145"/>
    </location>
</feature>
<proteinExistence type="predicted"/>
<sequence length="145" mass="16070">MNPERALLLLLIVPLLCGMRDPFAPAIDTCQTAQLANWHYRGGTQSAQRLIAVMQNNDGRWQRVEAEQTLSAGWRIKAITLDSLIVETGEGCEPLRWQWKREGTTDDQKDKPVRTDAVAASVEPSEKHHAGGGRRTGRAAASEPR</sequence>
<feature type="compositionally biased region" description="Basic and acidic residues" evidence="1">
    <location>
        <begin position="99"/>
        <end position="114"/>
    </location>
</feature>
<dbReference type="Proteomes" id="UP001331691">
    <property type="component" value="Unassembled WGS sequence"/>
</dbReference>
<comment type="caution">
    <text evidence="2">The sequence shown here is derived from an EMBL/GenBank/DDBJ whole genome shotgun (WGS) entry which is preliminary data.</text>
</comment>
<dbReference type="AlphaFoldDB" id="A0AB35XC74"/>
<dbReference type="EMBL" id="JAZKKV010000001">
    <property type="protein sequence ID" value="MEE9656351.1"/>
    <property type="molecule type" value="Genomic_DNA"/>
</dbReference>
<organism evidence="2 3">
    <name type="scientific">Kluyvera ascorbata</name>
    <dbReference type="NCBI Taxonomy" id="51288"/>
    <lineage>
        <taxon>Bacteria</taxon>
        <taxon>Pseudomonadati</taxon>
        <taxon>Pseudomonadota</taxon>
        <taxon>Gammaproteobacteria</taxon>
        <taxon>Enterobacterales</taxon>
        <taxon>Enterobacteriaceae</taxon>
        <taxon>Kluyvera</taxon>
    </lineage>
</organism>
<dbReference type="RefSeq" id="WP_331388884.1">
    <property type="nucleotide sequence ID" value="NZ_JAZKKV010000001.1"/>
</dbReference>
<gene>
    <name evidence="2" type="ORF">V4836_19890</name>
</gene>
<evidence type="ECO:0000313" key="3">
    <source>
        <dbReference type="Proteomes" id="UP001331691"/>
    </source>
</evidence>
<dbReference type="InterPro" id="IPR019684">
    <property type="entry name" value="HofP"/>
</dbReference>
<protein>
    <submittedName>
        <fullName evidence="2">HofP DNA utilization family protein</fullName>
    </submittedName>
</protein>
<keyword evidence="3" id="KW-1185">Reference proteome</keyword>
<evidence type="ECO:0000313" key="2">
    <source>
        <dbReference type="EMBL" id="MEE9656351.1"/>
    </source>
</evidence>
<reference evidence="2 3" key="1">
    <citation type="submission" date="2023-10" db="EMBL/GenBank/DDBJ databases">
        <title>Wastewater isolates of ESBL- and carbapenemase-producing Gram-negative bacteria from New Zealand.</title>
        <authorList>
            <person name="Straub C."/>
            <person name="Weaver L."/>
            <person name="Cornelius A."/>
            <person name="Mcgill E."/>
            <person name="Dyet K."/>
            <person name="White L."/>
            <person name="Pattis I."/>
        </authorList>
    </citation>
    <scope>NUCLEOTIDE SEQUENCE [LARGE SCALE GENOMIC DNA]</scope>
    <source>
        <strain evidence="2 3">ESBL09</strain>
    </source>
</reference>